<sequence>MPDRCGLWRVAALPGRRHLLTQEHPEARKGLLAALGCYGLWGLLPLFFRLLHHVDPVEIVTQRILWSLLLILAILAMRKGLPAFVAALRDRRLVLPLAGSAIMIGINWVTYVWAVNEGHIVAASLGYFLNPLVNVVLGVLVLKEKLRRPQMLAIAVASIGVAILAASALTTLWISLSLAFSFAFYALLRKLTPVAPMTGLGVETTLLTPLAIAYLLWELSHGGTGFGQDVPTTALLIISGAVTTVPLVLFAIAAQRLPMSTLGLMQYLAPTLQFLSGVLLFGEKLSGGQMASFGLIWVGLILFASDGIATARRNRMATA</sequence>
<keyword evidence="5 8" id="KW-0812">Transmembrane</keyword>
<evidence type="ECO:0000256" key="2">
    <source>
        <dbReference type="ARBA" id="ARBA00007362"/>
    </source>
</evidence>
<dbReference type="EMBL" id="VYQA01000009">
    <property type="protein sequence ID" value="KAA9029005.1"/>
    <property type="molecule type" value="Genomic_DNA"/>
</dbReference>
<keyword evidence="3" id="KW-0813">Transport</keyword>
<comment type="similarity">
    <text evidence="2">Belongs to the EamA transporter family.</text>
</comment>
<evidence type="ECO:0000313" key="12">
    <source>
        <dbReference type="Proteomes" id="UP000325933"/>
    </source>
</evidence>
<dbReference type="GO" id="GO:0005886">
    <property type="term" value="C:plasma membrane"/>
    <property type="evidence" value="ECO:0007669"/>
    <property type="project" value="UniProtKB-SubCell"/>
</dbReference>
<feature type="transmembrane region" description="Helical" evidence="8">
    <location>
        <begin position="120"/>
        <end position="142"/>
    </location>
</feature>
<evidence type="ECO:0000256" key="1">
    <source>
        <dbReference type="ARBA" id="ARBA00004651"/>
    </source>
</evidence>
<name>A0A5J5I5F4_9SPHN</name>
<dbReference type="PANTHER" id="PTHR22911:SF137">
    <property type="entry name" value="SOLUTE CARRIER FAMILY 35 MEMBER G2-RELATED"/>
    <property type="match status" value="1"/>
</dbReference>
<evidence type="ECO:0000256" key="4">
    <source>
        <dbReference type="ARBA" id="ARBA00022475"/>
    </source>
</evidence>
<dbReference type="InterPro" id="IPR004626">
    <property type="entry name" value="RarD"/>
</dbReference>
<dbReference type="Pfam" id="PF00892">
    <property type="entry name" value="EamA"/>
    <property type="match status" value="2"/>
</dbReference>
<accession>A0A5J5I5F4</accession>
<evidence type="ECO:0000313" key="11">
    <source>
        <dbReference type="EMBL" id="KAA9029005.1"/>
    </source>
</evidence>
<dbReference type="EMBL" id="VYQB01000008">
    <property type="protein sequence ID" value="KAA9016434.1"/>
    <property type="molecule type" value="Genomic_DNA"/>
</dbReference>
<keyword evidence="4" id="KW-1003">Cell membrane</keyword>
<dbReference type="Proteomes" id="UP000325933">
    <property type="component" value="Unassembled WGS sequence"/>
</dbReference>
<keyword evidence="13" id="KW-1185">Reference proteome</keyword>
<comment type="subcellular location">
    <subcellularLocation>
        <location evidence="1">Cell membrane</location>
        <topology evidence="1">Multi-pass membrane protein</topology>
    </subcellularLocation>
</comment>
<feature type="transmembrane region" description="Helical" evidence="8">
    <location>
        <begin position="64"/>
        <end position="81"/>
    </location>
</feature>
<dbReference type="AlphaFoldDB" id="A0A5J5I5F4"/>
<organism evidence="11 12">
    <name type="scientific">Sphingobium limneticum</name>
    <dbReference type="NCBI Taxonomy" id="1007511"/>
    <lineage>
        <taxon>Bacteria</taxon>
        <taxon>Pseudomonadati</taxon>
        <taxon>Pseudomonadota</taxon>
        <taxon>Alphaproteobacteria</taxon>
        <taxon>Sphingomonadales</taxon>
        <taxon>Sphingomonadaceae</taxon>
        <taxon>Sphingobium</taxon>
    </lineage>
</organism>
<dbReference type="Proteomes" id="UP000326364">
    <property type="component" value="Unassembled WGS sequence"/>
</dbReference>
<comment type="caution">
    <text evidence="11">The sequence shown here is derived from an EMBL/GenBank/DDBJ whole genome shotgun (WGS) entry which is preliminary data.</text>
</comment>
<feature type="transmembrane region" description="Helical" evidence="8">
    <location>
        <begin position="31"/>
        <end position="52"/>
    </location>
</feature>
<feature type="domain" description="EamA" evidence="9">
    <location>
        <begin position="29"/>
        <end position="164"/>
    </location>
</feature>
<evidence type="ECO:0000313" key="13">
    <source>
        <dbReference type="Proteomes" id="UP000326364"/>
    </source>
</evidence>
<dbReference type="NCBIfam" id="TIGR00688">
    <property type="entry name" value="rarD"/>
    <property type="match status" value="1"/>
</dbReference>
<evidence type="ECO:0000313" key="10">
    <source>
        <dbReference type="EMBL" id="KAA9016434.1"/>
    </source>
</evidence>
<feature type="transmembrane region" description="Helical" evidence="8">
    <location>
        <begin position="149"/>
        <end position="166"/>
    </location>
</feature>
<evidence type="ECO:0000256" key="3">
    <source>
        <dbReference type="ARBA" id="ARBA00022448"/>
    </source>
</evidence>
<proteinExistence type="inferred from homology"/>
<evidence type="ECO:0000256" key="8">
    <source>
        <dbReference type="SAM" id="Phobius"/>
    </source>
</evidence>
<reference evidence="12 13" key="1">
    <citation type="submission" date="2019-09" db="EMBL/GenBank/DDBJ databases">
        <authorList>
            <person name="Feng G."/>
        </authorList>
    </citation>
    <scope>NUCLEOTIDE SEQUENCE [LARGE SCALE GENOMIC DNA]</scope>
    <source>
        <strain evidence="11 12">KACC 19283</strain>
        <strain evidence="10 13">KACC 19284</strain>
    </source>
</reference>
<feature type="transmembrane region" description="Helical" evidence="8">
    <location>
        <begin position="93"/>
        <end position="114"/>
    </location>
</feature>
<feature type="domain" description="EamA" evidence="9">
    <location>
        <begin position="174"/>
        <end position="303"/>
    </location>
</feature>
<dbReference type="InterPro" id="IPR000620">
    <property type="entry name" value="EamA_dom"/>
</dbReference>
<dbReference type="SUPFAM" id="SSF103481">
    <property type="entry name" value="Multidrug resistance efflux transporter EmrE"/>
    <property type="match status" value="2"/>
</dbReference>
<feature type="transmembrane region" description="Helical" evidence="8">
    <location>
        <begin position="232"/>
        <end position="252"/>
    </location>
</feature>
<dbReference type="PANTHER" id="PTHR22911">
    <property type="entry name" value="ACYL-MALONYL CONDENSING ENZYME-RELATED"/>
    <property type="match status" value="1"/>
</dbReference>
<evidence type="ECO:0000256" key="5">
    <source>
        <dbReference type="ARBA" id="ARBA00022692"/>
    </source>
</evidence>
<gene>
    <name evidence="11" type="primary">rarD</name>
    <name evidence="11" type="ORF">F4U95_13050</name>
    <name evidence="10" type="ORF">F4U96_11920</name>
</gene>
<dbReference type="InterPro" id="IPR037185">
    <property type="entry name" value="EmrE-like"/>
</dbReference>
<feature type="transmembrane region" description="Helical" evidence="8">
    <location>
        <begin position="288"/>
        <end position="309"/>
    </location>
</feature>
<keyword evidence="6 8" id="KW-1133">Transmembrane helix</keyword>
<evidence type="ECO:0000256" key="7">
    <source>
        <dbReference type="ARBA" id="ARBA00023136"/>
    </source>
</evidence>
<evidence type="ECO:0000256" key="6">
    <source>
        <dbReference type="ARBA" id="ARBA00022989"/>
    </source>
</evidence>
<evidence type="ECO:0000259" key="9">
    <source>
        <dbReference type="Pfam" id="PF00892"/>
    </source>
</evidence>
<keyword evidence="7 8" id="KW-0472">Membrane</keyword>
<protein>
    <submittedName>
        <fullName evidence="11">EamA family transporter RarD</fullName>
    </submittedName>
</protein>
<feature type="transmembrane region" description="Helical" evidence="8">
    <location>
        <begin position="264"/>
        <end position="282"/>
    </location>
</feature>